<evidence type="ECO:0000256" key="4">
    <source>
        <dbReference type="SAM" id="Coils"/>
    </source>
</evidence>
<sequence length="271" mass="30215">MERLTVIILICLLAGLSECEETGDQNEINQNLITELSYEDTKAENNNDVSADPGSETTAPRTVSKTTDHLCEPNIHMVLKELGALEERQKATVRALEETNRKLEASEKKVAALNSTLTELRTMKQAKIYFLVFLGQRQVAFSAALPTEATIGPANFLYPLVYRHVLYNVGGHYSPVTGYFTAPVQGVYYFTFSSFRWGRNTGTSGGSLYHNGNQIVSWYGHSQAHPISASNSAVLMLQVGDKVNVRLWDNQQISDNENKYCTFTGFLLFPM</sequence>
<dbReference type="Ensembl" id="ENSMZET00005028349.1">
    <property type="protein sequence ID" value="ENSMZEP00005027476.1"/>
    <property type="gene ID" value="ENSMZEG00005020483.1"/>
</dbReference>
<feature type="signal peptide" evidence="6">
    <location>
        <begin position="1"/>
        <end position="19"/>
    </location>
</feature>
<feature type="domain" description="C1q" evidence="7">
    <location>
        <begin position="134"/>
        <end position="271"/>
    </location>
</feature>
<feature type="region of interest" description="Disordered" evidence="5">
    <location>
        <begin position="41"/>
        <end position="65"/>
    </location>
</feature>
<feature type="coiled-coil region" evidence="4">
    <location>
        <begin position="86"/>
        <end position="123"/>
    </location>
</feature>
<dbReference type="SUPFAM" id="SSF49842">
    <property type="entry name" value="TNF-like"/>
    <property type="match status" value="1"/>
</dbReference>
<accession>A0A3P9D065</accession>
<evidence type="ECO:0000256" key="5">
    <source>
        <dbReference type="SAM" id="MobiDB-lite"/>
    </source>
</evidence>
<evidence type="ECO:0000256" key="3">
    <source>
        <dbReference type="ARBA" id="ARBA00022729"/>
    </source>
</evidence>
<keyword evidence="4" id="KW-0175">Coiled coil</keyword>
<dbReference type="AlphaFoldDB" id="A0A3P9D065"/>
<dbReference type="PROSITE" id="PS50871">
    <property type="entry name" value="C1Q"/>
    <property type="match status" value="1"/>
</dbReference>
<feature type="chain" id="PRO_5018115266" description="C1q domain-containing protein" evidence="6">
    <location>
        <begin position="20"/>
        <end position="271"/>
    </location>
</feature>
<dbReference type="Gene3D" id="2.60.120.40">
    <property type="match status" value="1"/>
</dbReference>
<proteinExistence type="predicted"/>
<dbReference type="Proteomes" id="UP000265160">
    <property type="component" value="LG3"/>
</dbReference>
<reference evidence="8 9" key="1">
    <citation type="journal article" date="2014" name="Nature">
        <title>The genomic substrate for adaptive radiation in African cichlid fish.</title>
        <authorList>
            <person name="Brawand D."/>
            <person name="Wagner C.E."/>
            <person name="Li Y.I."/>
            <person name="Malinsky M."/>
            <person name="Keller I."/>
            <person name="Fan S."/>
            <person name="Simakov O."/>
            <person name="Ng A.Y."/>
            <person name="Lim Z.W."/>
            <person name="Bezault E."/>
            <person name="Turner-Maier J."/>
            <person name="Johnson J."/>
            <person name="Alcazar R."/>
            <person name="Noh H.J."/>
            <person name="Russell P."/>
            <person name="Aken B."/>
            <person name="Alfoldi J."/>
            <person name="Amemiya C."/>
            <person name="Azzouzi N."/>
            <person name="Baroiller J.F."/>
            <person name="Barloy-Hubler F."/>
            <person name="Berlin A."/>
            <person name="Bloomquist R."/>
            <person name="Carleton K.L."/>
            <person name="Conte M.A."/>
            <person name="D'Cotta H."/>
            <person name="Eshel O."/>
            <person name="Gaffney L."/>
            <person name="Galibert F."/>
            <person name="Gante H.F."/>
            <person name="Gnerre S."/>
            <person name="Greuter L."/>
            <person name="Guyon R."/>
            <person name="Haddad N.S."/>
            <person name="Haerty W."/>
            <person name="Harris R.M."/>
            <person name="Hofmann H.A."/>
            <person name="Hourlier T."/>
            <person name="Hulata G."/>
            <person name="Jaffe D.B."/>
            <person name="Lara M."/>
            <person name="Lee A.P."/>
            <person name="MacCallum I."/>
            <person name="Mwaiko S."/>
            <person name="Nikaido M."/>
            <person name="Nishihara H."/>
            <person name="Ozouf-Costaz C."/>
            <person name="Penman D.J."/>
            <person name="Przybylski D."/>
            <person name="Rakotomanga M."/>
            <person name="Renn S.C.P."/>
            <person name="Ribeiro F.J."/>
            <person name="Ron M."/>
            <person name="Salzburger W."/>
            <person name="Sanchez-Pulido L."/>
            <person name="Santos M.E."/>
            <person name="Searle S."/>
            <person name="Sharpe T."/>
            <person name="Swofford R."/>
            <person name="Tan F.J."/>
            <person name="Williams L."/>
            <person name="Young S."/>
            <person name="Yin S."/>
            <person name="Okada N."/>
            <person name="Kocher T.D."/>
            <person name="Miska E.A."/>
            <person name="Lander E.S."/>
            <person name="Venkatesh B."/>
            <person name="Fernald R.D."/>
            <person name="Meyer A."/>
            <person name="Ponting C.P."/>
            <person name="Streelman J.T."/>
            <person name="Lindblad-Toh K."/>
            <person name="Seehausen O."/>
            <person name="Di Palma F."/>
        </authorList>
    </citation>
    <scope>NUCLEOTIDE SEQUENCE</scope>
</reference>
<evidence type="ECO:0000313" key="9">
    <source>
        <dbReference type="Proteomes" id="UP000265160"/>
    </source>
</evidence>
<dbReference type="STRING" id="106582.ENSMZEP00005027476"/>
<evidence type="ECO:0000256" key="1">
    <source>
        <dbReference type="ARBA" id="ARBA00004613"/>
    </source>
</evidence>
<evidence type="ECO:0000313" key="8">
    <source>
        <dbReference type="Ensembl" id="ENSMZEP00005027476.1"/>
    </source>
</evidence>
<reference evidence="8" key="2">
    <citation type="submission" date="2025-08" db="UniProtKB">
        <authorList>
            <consortium name="Ensembl"/>
        </authorList>
    </citation>
    <scope>IDENTIFICATION</scope>
</reference>
<dbReference type="PANTHER" id="PTHR22923:SF102">
    <property type="entry name" value="CEREBELLIN 13-RELATED"/>
    <property type="match status" value="1"/>
</dbReference>
<comment type="subcellular location">
    <subcellularLocation>
        <location evidence="1">Secreted</location>
    </subcellularLocation>
</comment>
<feature type="compositionally biased region" description="Polar residues" evidence="5">
    <location>
        <begin position="46"/>
        <end position="65"/>
    </location>
</feature>
<evidence type="ECO:0000259" key="7">
    <source>
        <dbReference type="PROSITE" id="PS50871"/>
    </source>
</evidence>
<keyword evidence="2" id="KW-0964">Secreted</keyword>
<evidence type="ECO:0000256" key="6">
    <source>
        <dbReference type="SAM" id="SignalP"/>
    </source>
</evidence>
<dbReference type="InterPro" id="IPR050822">
    <property type="entry name" value="Cerebellin_Synaptic_Org"/>
</dbReference>
<organism evidence="8 9">
    <name type="scientific">Maylandia zebra</name>
    <name type="common">zebra mbuna</name>
    <dbReference type="NCBI Taxonomy" id="106582"/>
    <lineage>
        <taxon>Eukaryota</taxon>
        <taxon>Metazoa</taxon>
        <taxon>Chordata</taxon>
        <taxon>Craniata</taxon>
        <taxon>Vertebrata</taxon>
        <taxon>Euteleostomi</taxon>
        <taxon>Actinopterygii</taxon>
        <taxon>Neopterygii</taxon>
        <taxon>Teleostei</taxon>
        <taxon>Neoteleostei</taxon>
        <taxon>Acanthomorphata</taxon>
        <taxon>Ovalentaria</taxon>
        <taxon>Cichlomorphae</taxon>
        <taxon>Cichliformes</taxon>
        <taxon>Cichlidae</taxon>
        <taxon>African cichlids</taxon>
        <taxon>Pseudocrenilabrinae</taxon>
        <taxon>Haplochromini</taxon>
        <taxon>Maylandia</taxon>
        <taxon>Maylandia zebra complex</taxon>
    </lineage>
</organism>
<dbReference type="InterPro" id="IPR008983">
    <property type="entry name" value="Tumour_necrosis_fac-like_dom"/>
</dbReference>
<name>A0A3P9D065_9CICH</name>
<dbReference type="PRINTS" id="PR00007">
    <property type="entry name" value="COMPLEMNTC1Q"/>
</dbReference>
<dbReference type="Pfam" id="PF00386">
    <property type="entry name" value="C1q"/>
    <property type="match status" value="1"/>
</dbReference>
<dbReference type="InterPro" id="IPR001073">
    <property type="entry name" value="C1q_dom"/>
</dbReference>
<dbReference type="SMART" id="SM00110">
    <property type="entry name" value="C1Q"/>
    <property type="match status" value="1"/>
</dbReference>
<evidence type="ECO:0000256" key="2">
    <source>
        <dbReference type="ARBA" id="ARBA00022525"/>
    </source>
</evidence>
<dbReference type="GeneTree" id="ENSGT00950000183116"/>
<protein>
    <recommendedName>
        <fullName evidence="7">C1q domain-containing protein</fullName>
    </recommendedName>
</protein>
<dbReference type="GO" id="GO:0005576">
    <property type="term" value="C:extracellular region"/>
    <property type="evidence" value="ECO:0007669"/>
    <property type="project" value="UniProtKB-SubCell"/>
</dbReference>
<reference evidence="8" key="3">
    <citation type="submission" date="2025-09" db="UniProtKB">
        <authorList>
            <consortium name="Ensembl"/>
        </authorList>
    </citation>
    <scope>IDENTIFICATION</scope>
</reference>
<dbReference type="PANTHER" id="PTHR22923">
    <property type="entry name" value="CEREBELLIN-RELATED"/>
    <property type="match status" value="1"/>
</dbReference>
<keyword evidence="9" id="KW-1185">Reference proteome</keyword>
<keyword evidence="3 6" id="KW-0732">Signal</keyword>